<accession>A0A0B7AMN7</accession>
<name>A0A0B7AMN7_9EUPU</name>
<proteinExistence type="predicted"/>
<gene>
    <name evidence="1" type="primary">ORF125132</name>
</gene>
<organism evidence="1">
    <name type="scientific">Arion vulgaris</name>
    <dbReference type="NCBI Taxonomy" id="1028688"/>
    <lineage>
        <taxon>Eukaryota</taxon>
        <taxon>Metazoa</taxon>
        <taxon>Spiralia</taxon>
        <taxon>Lophotrochozoa</taxon>
        <taxon>Mollusca</taxon>
        <taxon>Gastropoda</taxon>
        <taxon>Heterobranchia</taxon>
        <taxon>Euthyneura</taxon>
        <taxon>Panpulmonata</taxon>
        <taxon>Eupulmonata</taxon>
        <taxon>Stylommatophora</taxon>
        <taxon>Helicina</taxon>
        <taxon>Arionoidea</taxon>
        <taxon>Arionidae</taxon>
        <taxon>Arion</taxon>
    </lineage>
</organism>
<sequence length="52" mass="6401">MRSKYLREVREMCNQDYDIVNETWINAHHTLVKKMWQLPDETWIMTVTAEFV</sequence>
<evidence type="ECO:0000313" key="1">
    <source>
        <dbReference type="EMBL" id="CEK81256.1"/>
    </source>
</evidence>
<dbReference type="EMBL" id="HACG01034391">
    <property type="protein sequence ID" value="CEK81256.1"/>
    <property type="molecule type" value="Transcribed_RNA"/>
</dbReference>
<dbReference type="AlphaFoldDB" id="A0A0B7AMN7"/>
<protein>
    <submittedName>
        <fullName evidence="1">Uncharacterized protein</fullName>
    </submittedName>
</protein>
<reference evidence="1" key="1">
    <citation type="submission" date="2014-12" db="EMBL/GenBank/DDBJ databases">
        <title>Insight into the proteome of Arion vulgaris.</title>
        <authorList>
            <person name="Aradska J."/>
            <person name="Bulat T."/>
            <person name="Smidak R."/>
            <person name="Sarate P."/>
            <person name="Gangsoo J."/>
            <person name="Sialana F."/>
            <person name="Bilban M."/>
            <person name="Lubec G."/>
        </authorList>
    </citation>
    <scope>NUCLEOTIDE SEQUENCE</scope>
    <source>
        <tissue evidence="1">Skin</tissue>
    </source>
</reference>